<dbReference type="Proteomes" id="UP000239549">
    <property type="component" value="Unassembled WGS sequence"/>
</dbReference>
<accession>A0A2L2XGT5</accession>
<keyword evidence="4" id="KW-1185">Reference proteome</keyword>
<name>A0A2L2XGT5_9FIRM</name>
<dbReference type="RefSeq" id="WP_104373484.1">
    <property type="nucleotide sequence ID" value="NZ_BFAV01000162.1"/>
</dbReference>
<organism evidence="3 4">
    <name type="scientific">Desulfocucumis palustris</name>
    <dbReference type="NCBI Taxonomy" id="1898651"/>
    <lineage>
        <taxon>Bacteria</taxon>
        <taxon>Bacillati</taxon>
        <taxon>Bacillota</taxon>
        <taxon>Clostridia</taxon>
        <taxon>Eubacteriales</taxon>
        <taxon>Desulfocucumaceae</taxon>
        <taxon>Desulfocucumis</taxon>
    </lineage>
</organism>
<gene>
    <name evidence="3" type="ORF">DCCM_4542</name>
</gene>
<dbReference type="AlphaFoldDB" id="A0A2L2XGT5"/>
<keyword evidence="2" id="KW-0812">Transmembrane</keyword>
<evidence type="ECO:0000256" key="1">
    <source>
        <dbReference type="SAM" id="MobiDB-lite"/>
    </source>
</evidence>
<evidence type="ECO:0000256" key="2">
    <source>
        <dbReference type="SAM" id="Phobius"/>
    </source>
</evidence>
<sequence>MKFRLYLVLTLVLLDLFLLPPVLHMPNHWKAYGFKAGAVQWKQEFLGRPWEGPMILVADEKVRTAWCWAQLIMGAAVVNIFQKGRRRSGKKGDGPGGPPAAGDGQFGTSRWQTEKEIKSNFKMVSFSFKGIKSRGKS</sequence>
<dbReference type="EMBL" id="BFAV01000162">
    <property type="protein sequence ID" value="GBF35415.1"/>
    <property type="molecule type" value="Genomic_DNA"/>
</dbReference>
<feature type="transmembrane region" description="Helical" evidence="2">
    <location>
        <begin position="5"/>
        <end position="23"/>
    </location>
</feature>
<feature type="region of interest" description="Disordered" evidence="1">
    <location>
        <begin position="86"/>
        <end position="109"/>
    </location>
</feature>
<evidence type="ECO:0000313" key="4">
    <source>
        <dbReference type="Proteomes" id="UP000239549"/>
    </source>
</evidence>
<keyword evidence="2" id="KW-1133">Transmembrane helix</keyword>
<evidence type="ECO:0000313" key="3">
    <source>
        <dbReference type="EMBL" id="GBF35415.1"/>
    </source>
</evidence>
<comment type="caution">
    <text evidence="3">The sequence shown here is derived from an EMBL/GenBank/DDBJ whole genome shotgun (WGS) entry which is preliminary data.</text>
</comment>
<feature type="transmembrane region" description="Helical" evidence="2">
    <location>
        <begin position="63"/>
        <end position="81"/>
    </location>
</feature>
<protein>
    <submittedName>
        <fullName evidence="3">TrsK protein</fullName>
    </submittedName>
</protein>
<reference evidence="4" key="1">
    <citation type="submission" date="2018-02" db="EMBL/GenBank/DDBJ databases">
        <title>Genome sequence of Desulfocucumis palustris strain NAW-5.</title>
        <authorList>
            <person name="Watanabe M."/>
            <person name="Kojima H."/>
            <person name="Fukui M."/>
        </authorList>
    </citation>
    <scope>NUCLEOTIDE SEQUENCE [LARGE SCALE GENOMIC DNA]</scope>
    <source>
        <strain evidence="4">NAW-5</strain>
    </source>
</reference>
<keyword evidence="2" id="KW-0472">Membrane</keyword>
<proteinExistence type="predicted"/>